<accession>A0A0D6QU46</accession>
<dbReference type="InterPro" id="IPR036390">
    <property type="entry name" value="WH_DNA-bd_sf"/>
</dbReference>
<proteinExistence type="inferred from homology"/>
<reference evidence="8" key="1">
    <citation type="submission" date="2015-03" db="EMBL/GenBank/DDBJ databases">
        <title>A transcriptome of Araucaria cunninghamii, an australian fine timber species.</title>
        <authorList>
            <person name="Jing Yi C.J.Y."/>
            <person name="Yin San L.Y.S."/>
            <person name="Abdul Karim S.S."/>
            <person name="Wan Azmi N.N."/>
            <person name="Hercus R.R."/>
            <person name="Croft L.L."/>
        </authorList>
    </citation>
    <scope>NUCLEOTIDE SEQUENCE</scope>
    <source>
        <strain evidence="8">MI0301</strain>
        <tissue evidence="8">Leaf</tissue>
    </source>
</reference>
<dbReference type="InterPro" id="IPR036388">
    <property type="entry name" value="WH-like_DNA-bd_sf"/>
</dbReference>
<dbReference type="GO" id="GO:0008171">
    <property type="term" value="F:O-methyltransferase activity"/>
    <property type="evidence" value="ECO:0007669"/>
    <property type="project" value="InterPro"/>
</dbReference>
<dbReference type="Pfam" id="PF08100">
    <property type="entry name" value="Dimerisation"/>
    <property type="match status" value="1"/>
</dbReference>
<dbReference type="PIRSF" id="PIRSF005739">
    <property type="entry name" value="O-mtase"/>
    <property type="match status" value="1"/>
</dbReference>
<dbReference type="AlphaFoldDB" id="A0A0D6QU46"/>
<dbReference type="Pfam" id="PF00891">
    <property type="entry name" value="Methyltransf_2"/>
    <property type="match status" value="1"/>
</dbReference>
<dbReference type="GO" id="GO:0032259">
    <property type="term" value="P:methylation"/>
    <property type="evidence" value="ECO:0007669"/>
    <property type="project" value="UniProtKB-KW"/>
</dbReference>
<sequence length="375" mass="41137">MNGPLPVATNSRGHALTREEQLFESEEEQLAGQAEAWRYTFAFVESVAVKSVVLLGIPDMIARHGPNGALSLSEIVAALPSPSPNVACLFRILRFLVAKKFFSAHIVTKNGEMEMEMRYGLTPASKWMVKENETSLVPMFLMQNDGRSVAPWHHFDECVLEGGIAFERANGAHIWDYASSHLDYNRLFNEAMACSSKIVMKAVLSKYKGFDGLTSLVDVGGGTGTAIAEIVRAYPRIRGFNYDLPHVVATASKLQGVEHIGGDMFESVPSADAVFMKCIMHDWGDEECIRILKNCRKAIPETGKVIIVDVVLDAREKGVLDPTLGLVSDLVMVAHSSGGKERTDQEWKHVLAQGGFGRYNIIGVPALQSIIEAFP</sequence>
<dbReference type="InterPro" id="IPR016461">
    <property type="entry name" value="COMT-like"/>
</dbReference>
<feature type="domain" description="O-methyltransferase dimerisation" evidence="7">
    <location>
        <begin position="37"/>
        <end position="130"/>
    </location>
</feature>
<dbReference type="InterPro" id="IPR029063">
    <property type="entry name" value="SAM-dependent_MTases_sf"/>
</dbReference>
<feature type="active site" description="Proton acceptor" evidence="5">
    <location>
        <position position="281"/>
    </location>
</feature>
<dbReference type="SUPFAM" id="SSF53335">
    <property type="entry name" value="S-adenosyl-L-methionine-dependent methyltransferases"/>
    <property type="match status" value="1"/>
</dbReference>
<evidence type="ECO:0000256" key="5">
    <source>
        <dbReference type="PIRSR" id="PIRSR005739-1"/>
    </source>
</evidence>
<keyword evidence="2" id="KW-0808">Transferase</keyword>
<dbReference type="PANTHER" id="PTHR11746">
    <property type="entry name" value="O-METHYLTRANSFERASE"/>
    <property type="match status" value="1"/>
</dbReference>
<dbReference type="CDD" id="cd02440">
    <property type="entry name" value="AdoMet_MTases"/>
    <property type="match status" value="1"/>
</dbReference>
<dbReference type="EMBL" id="GCKF01047450">
    <property type="protein sequence ID" value="JAG93255.1"/>
    <property type="molecule type" value="Transcribed_RNA"/>
</dbReference>
<name>A0A0D6QU46_ARACU</name>
<keyword evidence="3" id="KW-0949">S-adenosyl-L-methionine</keyword>
<evidence type="ECO:0008006" key="9">
    <source>
        <dbReference type="Google" id="ProtNLM"/>
    </source>
</evidence>
<dbReference type="GO" id="GO:0046983">
    <property type="term" value="F:protein dimerization activity"/>
    <property type="evidence" value="ECO:0007669"/>
    <property type="project" value="InterPro"/>
</dbReference>
<evidence type="ECO:0000313" key="8">
    <source>
        <dbReference type="EMBL" id="JAG93255.1"/>
    </source>
</evidence>
<dbReference type="PROSITE" id="PS51683">
    <property type="entry name" value="SAM_OMT_II"/>
    <property type="match status" value="1"/>
</dbReference>
<evidence type="ECO:0000256" key="2">
    <source>
        <dbReference type="ARBA" id="ARBA00022679"/>
    </source>
</evidence>
<dbReference type="InterPro" id="IPR012967">
    <property type="entry name" value="COMT_dimerisation"/>
</dbReference>
<dbReference type="InterPro" id="IPR001077">
    <property type="entry name" value="COMT_C"/>
</dbReference>
<evidence type="ECO:0000256" key="1">
    <source>
        <dbReference type="ARBA" id="ARBA00022603"/>
    </source>
</evidence>
<protein>
    <recommendedName>
        <fullName evidence="9">O-methyltransferase domain-containing protein</fullName>
    </recommendedName>
</protein>
<evidence type="ECO:0000256" key="4">
    <source>
        <dbReference type="ARBA" id="ARBA00038277"/>
    </source>
</evidence>
<organism evidence="8">
    <name type="scientific">Araucaria cunninghamii</name>
    <name type="common">Hoop pine</name>
    <name type="synonym">Moreton Bay pine</name>
    <dbReference type="NCBI Taxonomy" id="56994"/>
    <lineage>
        <taxon>Eukaryota</taxon>
        <taxon>Viridiplantae</taxon>
        <taxon>Streptophyta</taxon>
        <taxon>Embryophyta</taxon>
        <taxon>Tracheophyta</taxon>
        <taxon>Spermatophyta</taxon>
        <taxon>Pinopsida</taxon>
        <taxon>Pinidae</taxon>
        <taxon>Conifers II</taxon>
        <taxon>Araucariales</taxon>
        <taxon>Araucariaceae</taxon>
        <taxon>Araucaria</taxon>
    </lineage>
</organism>
<feature type="domain" description="O-methyltransferase C-terminal" evidence="6">
    <location>
        <begin position="152"/>
        <end position="356"/>
    </location>
</feature>
<dbReference type="Gene3D" id="1.10.10.10">
    <property type="entry name" value="Winged helix-like DNA-binding domain superfamily/Winged helix DNA-binding domain"/>
    <property type="match status" value="1"/>
</dbReference>
<keyword evidence="1" id="KW-0489">Methyltransferase</keyword>
<dbReference type="Gene3D" id="3.40.50.150">
    <property type="entry name" value="Vaccinia Virus protein VP39"/>
    <property type="match status" value="1"/>
</dbReference>
<dbReference type="FunFam" id="3.40.50.150:FF:000294">
    <property type="entry name" value="O-methyltransferase family protein"/>
    <property type="match status" value="1"/>
</dbReference>
<dbReference type="SUPFAM" id="SSF46785">
    <property type="entry name" value="Winged helix' DNA-binding domain"/>
    <property type="match status" value="1"/>
</dbReference>
<evidence type="ECO:0000259" key="7">
    <source>
        <dbReference type="Pfam" id="PF08100"/>
    </source>
</evidence>
<evidence type="ECO:0000256" key="3">
    <source>
        <dbReference type="ARBA" id="ARBA00022691"/>
    </source>
</evidence>
<evidence type="ECO:0000259" key="6">
    <source>
        <dbReference type="Pfam" id="PF00891"/>
    </source>
</evidence>
<comment type="similarity">
    <text evidence="4">Belongs to the class I-like SAM-binding methyltransferase superfamily. Cation-independent O-methyltransferase family.</text>
</comment>